<feature type="domain" description="Condensin complex subunit 1 C-terminal" evidence="8">
    <location>
        <begin position="1001"/>
        <end position="1161"/>
    </location>
</feature>
<dbReference type="Pfam" id="PF12717">
    <property type="entry name" value="Cnd1"/>
    <property type="match status" value="1"/>
</dbReference>
<dbReference type="EMBL" id="CP126219">
    <property type="protein sequence ID" value="WIA21063.1"/>
    <property type="molecule type" value="Genomic_DNA"/>
</dbReference>
<feature type="region of interest" description="Disordered" evidence="7">
    <location>
        <begin position="1253"/>
        <end position="1287"/>
    </location>
</feature>
<proteinExistence type="predicted"/>
<evidence type="ECO:0000256" key="3">
    <source>
        <dbReference type="ARBA" id="ARBA00022776"/>
    </source>
</evidence>
<dbReference type="PANTHER" id="PTHR14222">
    <property type="entry name" value="CONDENSIN"/>
    <property type="match status" value="1"/>
</dbReference>
<keyword evidence="2" id="KW-0132">Cell division</keyword>
<keyword evidence="6" id="KW-0131">Cell cycle</keyword>
<evidence type="ECO:0000256" key="5">
    <source>
        <dbReference type="ARBA" id="ARBA00023242"/>
    </source>
</evidence>
<sequence length="1339" mass="143689">MLVEFVIPKQKGRVGLQEVSLNHGDVADILDDLSDHDALYIAEDANYERCEELARGFLQLHPRQRAKTVDVLAANLSMLCSSAQGLLSSQEAVQADAVLLHKNSLRMLVHLLHVIAMQADKDAQQAQGAENAAKPKAAGRGRKAAGADDDSWDWQHSRQRVLLAVRELLLLDLKALFRGLAAAEQLINLAMELALQGLECPAVEKQESAWPACRDVLARGAVLYQQLDFVAAALMERARKHEQVPKLAALIAKHAEDKCNSTQLAVRLLAEFCRTAPEDYDAQYATNQVSVRLAGDVVACLAELQPKVVSNCISQLRPYLGCAKAYCLRGSLLAAVGSILVQVFPTDALSSSLGEGAAAAHLRSKEALLALLHERVMDKVAFVRQRVMQTWGKLVEESCVPLSHWNSLLGQAIGRLEDESQLVVKAALQLLHRMVHQGIFQPPLRPQVYLNTLRKAEAELEALLPKRQEEDEEAEGEAAGEDGAQWQPIQIKEEPVEGEQPPAAEEDADSSSPAGPSNEAAIQRLRTMCASLKEGVSFCKRLEAALPQLQLLLASPQAGVVHDVIIFLTLSKKFELPGADKALRGMWPLVFSKHEPVRQSVLDSWHILHLHDKQVKQQLEELLTQVIPGSSLSELTALECIIASLLQQGKLAASTASVMYGLMYVPALLEIGFSLKLADAWVARHACLALRYAAVHLTPSSSIQAAAVTPAGTLGGAAAASSASSSLPGSGRDAIEPQQLQQVLAALPQELLAAVLQAMFVRCKPGGSSSSDATVGGFSAAALARFFFALGRVALQHLLCIEQIGKSIRAVRLAGDRRAAEAAEKQREATAAAAAVGAGRKSSARGPAQQQQQQQDNDIGALLGAGSVAADAELDSLAEAAEAQVTSAQQLLGQFGQVLSRFCHFKALLSAPQDLQAAALLALTQLMAVDGQFCSDNAAVMFTLLLERSVSSAIRINMVVALADLASRFPNVLEPWTSRIYETLEADQACIVLPLALADLASRFPNVLEPWTSRIYETLEDPEPAVKLAALSSLTHLVLGGMVKAKGNVAKVAALLVDDEQEITERAALFFESLAKTGSGSSTRAASAAAGASAANPVYNLLPDCLSKLLENDKLREEQLQAILAVLLAYVKDKQAESLKERLVGRLALGGPREWRTVAWCIGQLGYSEKGMRRIIELTPSYRHALAEQQVFDVFMALAEKARRSTGATKAAAAAAVPESGSQLGGVAGDLRTAVEDWVADLQASRQAAVEAAEVEAAEEARRQQQQQQQQQQEDADAAGDASEEADAAVAQQNLGVCAPYEPFDWDLAEDVTPSGPVSLECLRFMWSSNVGCPNAAYK</sequence>
<feature type="compositionally biased region" description="Acidic residues" evidence="7">
    <location>
        <begin position="1274"/>
        <end position="1287"/>
    </location>
</feature>
<evidence type="ECO:0000259" key="9">
    <source>
        <dbReference type="Pfam" id="PF12922"/>
    </source>
</evidence>
<evidence type="ECO:0000259" key="8">
    <source>
        <dbReference type="Pfam" id="PF12717"/>
    </source>
</evidence>
<gene>
    <name evidence="10" type="ORF">OEZ85_005385</name>
</gene>
<dbReference type="InterPro" id="IPR032682">
    <property type="entry name" value="Cnd1_C"/>
</dbReference>
<dbReference type="InterPro" id="IPR016024">
    <property type="entry name" value="ARM-type_fold"/>
</dbReference>
<keyword evidence="3" id="KW-0498">Mitosis</keyword>
<feature type="compositionally biased region" description="Acidic residues" evidence="7">
    <location>
        <begin position="470"/>
        <end position="480"/>
    </location>
</feature>
<evidence type="ECO:0000256" key="1">
    <source>
        <dbReference type="ARBA" id="ARBA00004123"/>
    </source>
</evidence>
<dbReference type="InterPro" id="IPR024324">
    <property type="entry name" value="Condensin_cplx_su1_N"/>
</dbReference>
<evidence type="ECO:0000256" key="4">
    <source>
        <dbReference type="ARBA" id="ARBA00023067"/>
    </source>
</evidence>
<evidence type="ECO:0008006" key="12">
    <source>
        <dbReference type="Google" id="ProtNLM"/>
    </source>
</evidence>
<keyword evidence="4" id="KW-0226">DNA condensation</keyword>
<feature type="compositionally biased region" description="Low complexity" evidence="7">
    <location>
        <begin position="126"/>
        <end position="136"/>
    </location>
</feature>
<organism evidence="10 11">
    <name type="scientific">Tetradesmus obliquus</name>
    <name type="common">Green alga</name>
    <name type="synonym">Acutodesmus obliquus</name>
    <dbReference type="NCBI Taxonomy" id="3088"/>
    <lineage>
        <taxon>Eukaryota</taxon>
        <taxon>Viridiplantae</taxon>
        <taxon>Chlorophyta</taxon>
        <taxon>core chlorophytes</taxon>
        <taxon>Chlorophyceae</taxon>
        <taxon>CS clade</taxon>
        <taxon>Sphaeropleales</taxon>
        <taxon>Scenedesmaceae</taxon>
        <taxon>Tetradesmus</taxon>
    </lineage>
</organism>
<protein>
    <recommendedName>
        <fullName evidence="12">Condensin complex subunit 1</fullName>
    </recommendedName>
</protein>
<reference evidence="10 11" key="1">
    <citation type="submission" date="2023-05" db="EMBL/GenBank/DDBJ databases">
        <title>A 100% complete, gapless, phased diploid assembly of the Scenedesmus obliquus UTEX 3031 genome.</title>
        <authorList>
            <person name="Biondi T.C."/>
            <person name="Hanschen E.R."/>
            <person name="Kwon T."/>
            <person name="Eng W."/>
            <person name="Kruse C.P.S."/>
            <person name="Koehler S.I."/>
            <person name="Kunde Y."/>
            <person name="Gleasner C.D."/>
            <person name="You Mak K.T."/>
            <person name="Polle J."/>
            <person name="Hovde B.T."/>
            <person name="Starkenburg S.R."/>
        </authorList>
    </citation>
    <scope>NUCLEOTIDE SEQUENCE [LARGE SCALE GENOMIC DNA]</scope>
    <source>
        <strain evidence="10 11">DOE0152z</strain>
    </source>
</reference>
<feature type="domain" description="Condensin complex subunit 1 N-terminal" evidence="9">
    <location>
        <begin position="63"/>
        <end position="226"/>
    </location>
</feature>
<keyword evidence="11" id="KW-1185">Reference proteome</keyword>
<keyword evidence="5" id="KW-0539">Nucleus</keyword>
<dbReference type="Gene3D" id="1.25.10.10">
    <property type="entry name" value="Leucine-rich Repeat Variant"/>
    <property type="match status" value="1"/>
</dbReference>
<comment type="subcellular location">
    <subcellularLocation>
        <location evidence="1">Nucleus</location>
    </subcellularLocation>
</comment>
<name>A0ABY8UN74_TETOB</name>
<dbReference type="InterPro" id="IPR026971">
    <property type="entry name" value="CND1/NCAPD3"/>
</dbReference>
<feature type="region of interest" description="Disordered" evidence="7">
    <location>
        <begin position="126"/>
        <end position="151"/>
    </location>
</feature>
<dbReference type="Pfam" id="PF12922">
    <property type="entry name" value="Cnd1_N"/>
    <property type="match status" value="1"/>
</dbReference>
<evidence type="ECO:0000256" key="6">
    <source>
        <dbReference type="ARBA" id="ARBA00023306"/>
    </source>
</evidence>
<evidence type="ECO:0000313" key="11">
    <source>
        <dbReference type="Proteomes" id="UP001244341"/>
    </source>
</evidence>
<dbReference type="SUPFAM" id="SSF48371">
    <property type="entry name" value="ARM repeat"/>
    <property type="match status" value="1"/>
</dbReference>
<evidence type="ECO:0000256" key="7">
    <source>
        <dbReference type="SAM" id="MobiDB-lite"/>
    </source>
</evidence>
<dbReference type="InterPro" id="IPR011989">
    <property type="entry name" value="ARM-like"/>
</dbReference>
<evidence type="ECO:0000256" key="2">
    <source>
        <dbReference type="ARBA" id="ARBA00022618"/>
    </source>
</evidence>
<dbReference type="PANTHER" id="PTHR14222:SF2">
    <property type="entry name" value="CONDENSIN COMPLEX SUBUNIT 1"/>
    <property type="match status" value="1"/>
</dbReference>
<feature type="compositionally biased region" description="Low complexity" evidence="7">
    <location>
        <begin position="1264"/>
        <end position="1273"/>
    </location>
</feature>
<feature type="region of interest" description="Disordered" evidence="7">
    <location>
        <begin position="465"/>
        <end position="518"/>
    </location>
</feature>
<dbReference type="Proteomes" id="UP001244341">
    <property type="component" value="Chromosome 12b"/>
</dbReference>
<evidence type="ECO:0000313" key="10">
    <source>
        <dbReference type="EMBL" id="WIA21063.1"/>
    </source>
</evidence>
<accession>A0ABY8UN74</accession>